<gene>
    <name evidence="2" type="ORF">C7I85_17260</name>
</gene>
<evidence type="ECO:0000313" key="3">
    <source>
        <dbReference type="Proteomes" id="UP000240653"/>
    </source>
</evidence>
<dbReference type="RefSeq" id="WP_106725242.1">
    <property type="nucleotide sequence ID" value="NZ_PXYL01000008.1"/>
</dbReference>
<dbReference type="EMBL" id="PXYL01000008">
    <property type="protein sequence ID" value="PSJ59354.1"/>
    <property type="molecule type" value="Genomic_DNA"/>
</dbReference>
<sequence>MLASLLASFASGEAMVAARHARQTAIVYLLAAAAALCGIGFLIGAGYIWTARRYGPLEASLGFGIGFLVLAGIILIIYKLAVNRRREREIRQRNKEMANIAIAAGLSAVPTLLSSKAGLGAIVAPALAAVAYGIYRENRAKPDVSGEEGGEG</sequence>
<comment type="caution">
    <text evidence="2">The sequence shown here is derived from an EMBL/GenBank/DDBJ whole genome shotgun (WGS) entry which is preliminary data.</text>
</comment>
<proteinExistence type="predicted"/>
<dbReference type="Proteomes" id="UP000240653">
    <property type="component" value="Unassembled WGS sequence"/>
</dbReference>
<keyword evidence="1" id="KW-1133">Transmembrane helix</keyword>
<name>A0A2P7SA41_9HYPH</name>
<dbReference type="OrthoDB" id="8098681at2"/>
<organism evidence="2 3">
    <name type="scientific">Pseudaminobacter soli</name>
    <name type="common">ex Li et al. 2025</name>
    <dbReference type="NCBI Taxonomy" id="1295366"/>
    <lineage>
        <taxon>Bacteria</taxon>
        <taxon>Pseudomonadati</taxon>
        <taxon>Pseudomonadota</taxon>
        <taxon>Alphaproteobacteria</taxon>
        <taxon>Hyphomicrobiales</taxon>
        <taxon>Phyllobacteriaceae</taxon>
        <taxon>Pseudaminobacter</taxon>
    </lineage>
</organism>
<evidence type="ECO:0000313" key="2">
    <source>
        <dbReference type="EMBL" id="PSJ59354.1"/>
    </source>
</evidence>
<feature type="transmembrane region" description="Helical" evidence="1">
    <location>
        <begin position="28"/>
        <end position="49"/>
    </location>
</feature>
<feature type="transmembrane region" description="Helical" evidence="1">
    <location>
        <begin position="61"/>
        <end position="81"/>
    </location>
</feature>
<reference evidence="2 3" key="1">
    <citation type="submission" date="2018-03" db="EMBL/GenBank/DDBJ databases">
        <title>The draft genome of Mesorhizobium soli JCM 19897.</title>
        <authorList>
            <person name="Li L."/>
            <person name="Liu L."/>
            <person name="Liang L."/>
            <person name="Wang T."/>
            <person name="Zhang X."/>
        </authorList>
    </citation>
    <scope>NUCLEOTIDE SEQUENCE [LARGE SCALE GENOMIC DNA]</scope>
    <source>
        <strain evidence="2 3">JCM 19897</strain>
    </source>
</reference>
<dbReference type="AlphaFoldDB" id="A0A2P7SA41"/>
<evidence type="ECO:0008006" key="4">
    <source>
        <dbReference type="Google" id="ProtNLM"/>
    </source>
</evidence>
<keyword evidence="3" id="KW-1185">Reference proteome</keyword>
<accession>A0A2P7SA41</accession>
<keyword evidence="1" id="KW-0812">Transmembrane</keyword>
<keyword evidence="1" id="KW-0472">Membrane</keyword>
<evidence type="ECO:0000256" key="1">
    <source>
        <dbReference type="SAM" id="Phobius"/>
    </source>
</evidence>
<protein>
    <recommendedName>
        <fullName evidence="4">Phage holin family protein</fullName>
    </recommendedName>
</protein>